<dbReference type="Proteomes" id="UP000494222">
    <property type="component" value="Unassembled WGS sequence"/>
</dbReference>
<name>A0A6P2JM00_9BURK</name>
<evidence type="ECO:0000313" key="1">
    <source>
        <dbReference type="EMBL" id="VWB43772.1"/>
    </source>
</evidence>
<evidence type="ECO:0000313" key="2">
    <source>
        <dbReference type="Proteomes" id="UP000494222"/>
    </source>
</evidence>
<reference evidence="1 2" key="1">
    <citation type="submission" date="2019-09" db="EMBL/GenBank/DDBJ databases">
        <authorList>
            <person name="Depoorter E."/>
        </authorList>
    </citation>
    <scope>NUCLEOTIDE SEQUENCE [LARGE SCALE GENOMIC DNA]</scope>
    <source>
        <strain evidence="1">LMG 24064</strain>
    </source>
</reference>
<proteinExistence type="predicted"/>
<dbReference type="AlphaFoldDB" id="A0A6P2JM00"/>
<accession>A0A6P2JM00</accession>
<gene>
    <name evidence="1" type="ORF">BLA24064_01956</name>
</gene>
<sequence>MLAYRGGREGSIGDWWQALAARGAGPSRASAVVRRAAHVAPRTTVDQLALRFAR</sequence>
<organism evidence="1 2">
    <name type="scientific">Burkholderia latens</name>
    <dbReference type="NCBI Taxonomy" id="488446"/>
    <lineage>
        <taxon>Bacteria</taxon>
        <taxon>Pseudomonadati</taxon>
        <taxon>Pseudomonadota</taxon>
        <taxon>Betaproteobacteria</taxon>
        <taxon>Burkholderiales</taxon>
        <taxon>Burkholderiaceae</taxon>
        <taxon>Burkholderia</taxon>
        <taxon>Burkholderia cepacia complex</taxon>
    </lineage>
</organism>
<dbReference type="EMBL" id="CABVPL010000010">
    <property type="protein sequence ID" value="VWB43772.1"/>
    <property type="molecule type" value="Genomic_DNA"/>
</dbReference>
<protein>
    <submittedName>
        <fullName evidence="1">Uncharacterized protein</fullName>
    </submittedName>
</protein>